<dbReference type="Pfam" id="PF00343">
    <property type="entry name" value="Phosphorylase"/>
    <property type="match status" value="1"/>
</dbReference>
<dbReference type="AlphaFoldDB" id="A0A645DPB5"/>
<reference evidence="2" key="1">
    <citation type="submission" date="2019-08" db="EMBL/GenBank/DDBJ databases">
        <authorList>
            <person name="Kucharzyk K."/>
            <person name="Murdoch R.W."/>
            <person name="Higgins S."/>
            <person name="Loffler F."/>
        </authorList>
    </citation>
    <scope>NUCLEOTIDE SEQUENCE</scope>
</reference>
<comment type="caution">
    <text evidence="2">The sequence shown here is derived from an EMBL/GenBank/DDBJ whole genome shotgun (WGS) entry which is preliminary data.</text>
</comment>
<dbReference type="GO" id="GO:0005737">
    <property type="term" value="C:cytoplasm"/>
    <property type="evidence" value="ECO:0007669"/>
    <property type="project" value="TreeGrafter"/>
</dbReference>
<protein>
    <submittedName>
        <fullName evidence="2">Glycogen phosphorylase</fullName>
        <ecNumber evidence="2">2.4.1.1</ecNumber>
    </submittedName>
</protein>
<dbReference type="EMBL" id="VSSQ01038174">
    <property type="protein sequence ID" value="MPM91059.1"/>
    <property type="molecule type" value="Genomic_DNA"/>
</dbReference>
<dbReference type="GO" id="GO:0030170">
    <property type="term" value="F:pyridoxal phosphate binding"/>
    <property type="evidence" value="ECO:0007669"/>
    <property type="project" value="TreeGrafter"/>
</dbReference>
<keyword evidence="2" id="KW-0328">Glycosyltransferase</keyword>
<dbReference type="EC" id="2.4.1.1" evidence="2"/>
<dbReference type="GO" id="GO:0005980">
    <property type="term" value="P:glycogen catabolic process"/>
    <property type="evidence" value="ECO:0007669"/>
    <property type="project" value="TreeGrafter"/>
</dbReference>
<name>A0A645DPB5_9ZZZZ</name>
<dbReference type="Gene3D" id="3.40.50.2000">
    <property type="entry name" value="Glycogen Phosphorylase B"/>
    <property type="match status" value="1"/>
</dbReference>
<proteinExistence type="inferred from homology"/>
<sequence length="181" mass="20523">MAELIIPAADISEQISLAGKEASGTSNMKLMSNGAVTMATLDGANVEIRDNVGDENIFIFGLKSDEVQEYYRNGVYNSREIYEKNPRLKRILNLLIDGSIPGVETEGRDIFDSLVMYNDEYFLLKDFDGYLQAQYEADVAFSDRDRWNRMALMNIASSGPFSSDYTILRYADEIWKIKPRS</sequence>
<evidence type="ECO:0000313" key="2">
    <source>
        <dbReference type="EMBL" id="MPM91059.1"/>
    </source>
</evidence>
<gene>
    <name evidence="2" type="primary">glgP_25</name>
    <name evidence="2" type="ORF">SDC9_138184</name>
</gene>
<dbReference type="PANTHER" id="PTHR11468:SF3">
    <property type="entry name" value="GLYCOGEN PHOSPHORYLASE, LIVER FORM"/>
    <property type="match status" value="1"/>
</dbReference>
<dbReference type="InterPro" id="IPR000811">
    <property type="entry name" value="Glyco_trans_35"/>
</dbReference>
<evidence type="ECO:0000256" key="1">
    <source>
        <dbReference type="ARBA" id="ARBA00006047"/>
    </source>
</evidence>
<accession>A0A645DPB5</accession>
<organism evidence="2">
    <name type="scientific">bioreactor metagenome</name>
    <dbReference type="NCBI Taxonomy" id="1076179"/>
    <lineage>
        <taxon>unclassified sequences</taxon>
        <taxon>metagenomes</taxon>
        <taxon>ecological metagenomes</taxon>
    </lineage>
</organism>
<dbReference type="GO" id="GO:0008184">
    <property type="term" value="F:glycogen phosphorylase activity"/>
    <property type="evidence" value="ECO:0007669"/>
    <property type="project" value="InterPro"/>
</dbReference>
<dbReference type="SUPFAM" id="SSF53756">
    <property type="entry name" value="UDP-Glycosyltransferase/glycogen phosphorylase"/>
    <property type="match status" value="1"/>
</dbReference>
<keyword evidence="2" id="KW-0808">Transferase</keyword>
<comment type="similarity">
    <text evidence="1">Belongs to the glycogen phosphorylase family.</text>
</comment>
<dbReference type="PANTHER" id="PTHR11468">
    <property type="entry name" value="GLYCOGEN PHOSPHORYLASE"/>
    <property type="match status" value="1"/>
</dbReference>